<organism evidence="1 2">
    <name type="scientific">Microbulbifer donghaiensis</name>
    <dbReference type="NCBI Taxonomy" id="494016"/>
    <lineage>
        <taxon>Bacteria</taxon>
        <taxon>Pseudomonadati</taxon>
        <taxon>Pseudomonadota</taxon>
        <taxon>Gammaproteobacteria</taxon>
        <taxon>Cellvibrionales</taxon>
        <taxon>Microbulbiferaceae</taxon>
        <taxon>Microbulbifer</taxon>
    </lineage>
</organism>
<dbReference type="RefSeq" id="WP_073272617.1">
    <property type="nucleotide sequence ID" value="NZ_FQVA01000001.1"/>
</dbReference>
<reference evidence="2" key="1">
    <citation type="submission" date="2016-11" db="EMBL/GenBank/DDBJ databases">
        <authorList>
            <person name="Varghese N."/>
            <person name="Submissions S."/>
        </authorList>
    </citation>
    <scope>NUCLEOTIDE SEQUENCE [LARGE SCALE GENOMIC DNA]</scope>
    <source>
        <strain evidence="2">CGMCC 1.7063</strain>
    </source>
</reference>
<evidence type="ECO:0000313" key="2">
    <source>
        <dbReference type="Proteomes" id="UP000184170"/>
    </source>
</evidence>
<keyword evidence="2" id="KW-1185">Reference proteome</keyword>
<dbReference type="Pfam" id="PF07277">
    <property type="entry name" value="SapC"/>
    <property type="match status" value="1"/>
</dbReference>
<dbReference type="OrthoDB" id="9806524at2"/>
<proteinExistence type="predicted"/>
<dbReference type="STRING" id="494016.SAMN04487965_1165"/>
<dbReference type="AlphaFoldDB" id="A0A1M4Y6E7"/>
<dbReference type="Proteomes" id="UP000184170">
    <property type="component" value="Unassembled WGS sequence"/>
</dbReference>
<name>A0A1M4Y6E7_9GAMM</name>
<sequence length="238" mass="26078">MSENQPPKVVALRSDAHSKLKIRELGTFEHVKGSHMVPVTAHEFARLGAEYPIVFVKNSDTDQFQSVALMGLKAGENLFVDGDKWQGVFVPGAIRNHPFVLAPAAQGSDQLMVGLLENSPLVSEEEGNALFTEAGEETDYLKAKKEALVSYLESDQMTKAFVSILVEKDLLVSQSVAVNAGEEKINLAGIYIVDEKKLGELSEEDFADFRKRGFLPALYAQLGSLHQFSRLAKLQAAV</sequence>
<protein>
    <submittedName>
        <fullName evidence="1">SapC protein</fullName>
    </submittedName>
</protein>
<dbReference type="InterPro" id="IPR010836">
    <property type="entry name" value="SapC"/>
</dbReference>
<dbReference type="EMBL" id="FQVA01000001">
    <property type="protein sequence ID" value="SHF01196.1"/>
    <property type="molecule type" value="Genomic_DNA"/>
</dbReference>
<gene>
    <name evidence="1" type="ORF">SAMN04487965_1165</name>
</gene>
<evidence type="ECO:0000313" key="1">
    <source>
        <dbReference type="EMBL" id="SHF01196.1"/>
    </source>
</evidence>
<accession>A0A1M4Y6E7</accession>